<sequence length="654" mass="76030">MTITISDNIETILVDFFDTIVQRNCHPEVVKRKWVAALIDLYRVRLSIDELYTLRLRIEAGLCASSQMQGDDAEFRYDDMSLALYYELERGQFVTKLPESDVFISYCRDLELALELSVQKPIAAMLDILRAEKAKGKNIYLVSDFYLDKQSIIYFANHHGFADIFDDFFVSSENKRTKKEGRAYDVVIAELGLDVKKTIMLGDNAHSDVAMSTARGLFAHLLPADQRRYDESLQADRQRLAIQKKVDLVIAEDKFSFNWISGAIYLFVRRLYWALVAKQAKNVYFFAREGEFLQKAFDKYQANLPKNFSRVTSHYMYVSRRSTYLPSLGSLSSSGFNKLLYQYGSCSLAAFLKSINLDDYLPQLKKRFPQVNFEELHLNIAALPAFSMLMEDDVFRTIYERERNQQNAYLKDYCDSLMMEKHDEWVNVVDVGWKGSIQDNLAKVTQRNMFGYYFGILDGAESDKSNIKEGLLFDHQWGQRLGDDMFNEFRAGFEVFMGASHGSLKMYGDGIKNFVFDHNDAELSLYYEQIVPFQERALSQFSCFAKVEQAYSISDHEISKAVKKFYCRGVMLPSQNELEKFSSIKHYENFGVFNFSSFGQKKRSALSYFKRLVKNPRHTIGSAWWKPLDFHANGVKYLKYPYFLIKKIKFNWLK</sequence>
<keyword evidence="3" id="KW-1185">Reference proteome</keyword>
<dbReference type="PATRIC" id="fig|1141662.3.peg.3176"/>
<evidence type="ECO:0000313" key="2">
    <source>
        <dbReference type="EMBL" id="EKT56065.1"/>
    </source>
</evidence>
<dbReference type="InterPro" id="IPR036412">
    <property type="entry name" value="HAD-like_sf"/>
</dbReference>
<dbReference type="Gene3D" id="3.40.50.1000">
    <property type="entry name" value="HAD superfamily/HAD-like"/>
    <property type="match status" value="1"/>
</dbReference>
<dbReference type="EMBL" id="AKKL01000045">
    <property type="protein sequence ID" value="EKT56065.1"/>
    <property type="molecule type" value="Genomic_DNA"/>
</dbReference>
<evidence type="ECO:0000256" key="1">
    <source>
        <dbReference type="ARBA" id="ARBA00022723"/>
    </source>
</evidence>
<dbReference type="AlphaFoldDB" id="K8WIL0"/>
<accession>K8WIL0</accession>
<dbReference type="Proteomes" id="UP000009336">
    <property type="component" value="Unassembled WGS sequence"/>
</dbReference>
<gene>
    <name evidence="2" type="ORF">OOA_15672</name>
</gene>
<name>K8WIL0_9GAMM</name>
<dbReference type="eggNOG" id="COG5610">
    <property type="taxonomic scope" value="Bacteria"/>
</dbReference>
<dbReference type="Pfam" id="PF00702">
    <property type="entry name" value="Hydrolase"/>
    <property type="match status" value="1"/>
</dbReference>
<proteinExistence type="predicted"/>
<organism evidence="2 3">
    <name type="scientific">Providencia burhodogranariea DSM 19968</name>
    <dbReference type="NCBI Taxonomy" id="1141662"/>
    <lineage>
        <taxon>Bacteria</taxon>
        <taxon>Pseudomonadati</taxon>
        <taxon>Pseudomonadota</taxon>
        <taxon>Gammaproteobacteria</taxon>
        <taxon>Enterobacterales</taxon>
        <taxon>Morganellaceae</taxon>
        <taxon>Providencia</taxon>
    </lineage>
</organism>
<dbReference type="OrthoDB" id="9816564at2"/>
<comment type="caution">
    <text evidence="2">The sequence shown here is derived from an EMBL/GenBank/DDBJ whole genome shotgun (WGS) entry which is preliminary data.</text>
</comment>
<dbReference type="RefSeq" id="WP_008913118.1">
    <property type="nucleotide sequence ID" value="NZ_KB233224.1"/>
</dbReference>
<keyword evidence="1" id="KW-0479">Metal-binding</keyword>
<dbReference type="SUPFAM" id="SSF56784">
    <property type="entry name" value="HAD-like"/>
    <property type="match status" value="1"/>
</dbReference>
<protein>
    <submittedName>
        <fullName evidence="2">Uncharacterized protein</fullName>
    </submittedName>
</protein>
<dbReference type="HOGENOM" id="CLU_017953_2_0_6"/>
<dbReference type="STRING" id="1141662.OOA_15672"/>
<evidence type="ECO:0000313" key="3">
    <source>
        <dbReference type="Proteomes" id="UP000009336"/>
    </source>
</evidence>
<dbReference type="GO" id="GO:0046872">
    <property type="term" value="F:metal ion binding"/>
    <property type="evidence" value="ECO:0007669"/>
    <property type="project" value="UniProtKB-KW"/>
</dbReference>
<dbReference type="InterPro" id="IPR023214">
    <property type="entry name" value="HAD_sf"/>
</dbReference>
<reference evidence="2 3" key="1">
    <citation type="journal article" date="2012" name="BMC Genomics">
        <title>Comparative genomics of bacteria in the genus Providencia isolated from wild Drosophila melanogaster.</title>
        <authorList>
            <person name="Galac M.R."/>
            <person name="Lazzaro B.P."/>
        </authorList>
    </citation>
    <scope>NUCLEOTIDE SEQUENCE [LARGE SCALE GENOMIC DNA]</scope>
    <source>
        <strain evidence="2 3">DSM 19968</strain>
    </source>
</reference>